<keyword evidence="2" id="KW-0175">Coiled coil</keyword>
<dbReference type="PANTHER" id="PTHR11046:SF27">
    <property type="entry name" value="PROTEIN CBG26503"/>
    <property type="match status" value="1"/>
</dbReference>
<evidence type="ECO:0000313" key="4">
    <source>
        <dbReference type="Proteomes" id="UP000230233"/>
    </source>
</evidence>
<protein>
    <submittedName>
        <fullName evidence="3">Uncharacterized protein</fullName>
    </submittedName>
</protein>
<evidence type="ECO:0000256" key="1">
    <source>
        <dbReference type="ARBA" id="ARBA00022722"/>
    </source>
</evidence>
<dbReference type="PANTHER" id="PTHR11046">
    <property type="entry name" value="OLIGORIBONUCLEASE, MITOCHONDRIAL"/>
    <property type="match status" value="1"/>
</dbReference>
<comment type="caution">
    <text evidence="3">The sequence shown here is derived from an EMBL/GenBank/DDBJ whole genome shotgun (WGS) entry which is preliminary data.</text>
</comment>
<feature type="coiled-coil region" evidence="2">
    <location>
        <begin position="812"/>
        <end position="839"/>
    </location>
</feature>
<dbReference type="STRING" id="1611254.A0A2G5UPH7"/>
<reference evidence="4" key="1">
    <citation type="submission" date="2017-10" db="EMBL/GenBank/DDBJ databases">
        <title>Rapid genome shrinkage in a self-fertile nematode reveals novel sperm competition proteins.</title>
        <authorList>
            <person name="Yin D."/>
            <person name="Schwarz E.M."/>
            <person name="Thomas C.G."/>
            <person name="Felde R.L."/>
            <person name="Korf I.F."/>
            <person name="Cutter A.D."/>
            <person name="Schartner C.M."/>
            <person name="Ralston E.J."/>
            <person name="Meyer B.J."/>
            <person name="Haag E.S."/>
        </authorList>
    </citation>
    <scope>NUCLEOTIDE SEQUENCE [LARGE SCALE GENOMIC DNA]</scope>
    <source>
        <strain evidence="4">JU1422</strain>
    </source>
</reference>
<feature type="coiled-coil region" evidence="2">
    <location>
        <begin position="239"/>
        <end position="266"/>
    </location>
</feature>
<proteinExistence type="predicted"/>
<evidence type="ECO:0000313" key="3">
    <source>
        <dbReference type="EMBL" id="PIC41462.1"/>
    </source>
</evidence>
<name>A0A2G5UPH7_9PELO</name>
<keyword evidence="1" id="KW-0378">Hydrolase</keyword>
<evidence type="ECO:0000256" key="2">
    <source>
        <dbReference type="SAM" id="Coils"/>
    </source>
</evidence>
<dbReference type="EMBL" id="PDUG01000003">
    <property type="protein sequence ID" value="PIC41462.1"/>
    <property type="molecule type" value="Genomic_DNA"/>
</dbReference>
<gene>
    <name evidence="3" type="primary">Cnig_chr_III.g8868</name>
    <name evidence="3" type="ORF">B9Z55_008868</name>
</gene>
<sequence>MDTDSDAEPPVKVAKPECITPSRYKQLEADHLAVLDEFAFSEYKTDIRLEEVPNKLILALLFFDRSIWDIREIVKKMLGLPLEEKKGKEYAKFQRKLTEIKKESKQEKKKRDSDKFSEFCERKAFDKAFFEILDNEKCKNSNIPNNFLTEKNSIGVDSVSDSLGSHDNETQTDPVDLSSSENIIFQYQELKKKYKNLQKTLNALTHWKVYNKKLISSARLSNKALKKANVLDKNKTKLLEKKSTKLAAVERELREKEELLHEALTKLGSVSNIVELKEDGKSFSNETWKAVITLKSLGVSDGKVGEVIKTVADLVHVQLDDVPSASTCRNYALSALNLSKTHISKQLSTLIDNGEFVCLASDETTKGTVKLQAFGVHTSDGKFTCIGIEPVAEKSAQTALNALENTISQMPEASPNFFKQFLVSVRSTISDSARTEIKLNELLVNARKKAVPEIVADYDKLTKDEKAEFTYFSQYFCQLHVISNYTNVVLKTLLEHELGTSKGLKIGEPSVFTLIKNVSQLFGQRGSGLHGILQMWSAWCEKYQINRFTFPSFIGNRFNILFVIASRVFFHRYHLIEFIKECDCSKTDLRATRDLLENDIIVEHLHVLGLLDQLVTGPLWRMSECCDHVLDTCQYARQLKQWFEDCSLFPVSFFDGSSPTPSLQVNSPTNSVLLLQALLNRDPTDMSSDVVTLICGNSLDYFSRAFAPFLTGGEYCDDTDLIKRTTGFAPATNRDIEAVFGLMSHFFDSKPNMRIDVRVAFTLLKKNHTLAWLQKLPIPEQEKILNESRSALKQLRDAAHSRQIAINTVILRLMKEKNLQSAKRQAKELKDRCKYTKEILSLGFWQNSDEIKTGLSKLSEKEKILALSSQLKFRKFVIKQSAPSSSFTVSANSKALSVDELVVKLEALIGGQQYAQQLLLMDHAFVGKKFFESTTKKSGFVADIRIVGGLKTVTLQYDDGSDPRQFDFSSFQSSVDNGSFTMH</sequence>
<feature type="coiled-coil region" evidence="2">
    <location>
        <begin position="180"/>
        <end position="207"/>
    </location>
</feature>
<dbReference type="GO" id="GO:0000175">
    <property type="term" value="F:3'-5'-RNA exonuclease activity"/>
    <property type="evidence" value="ECO:0007669"/>
    <property type="project" value="InterPro"/>
</dbReference>
<dbReference type="Proteomes" id="UP000230233">
    <property type="component" value="Chromosome III"/>
</dbReference>
<keyword evidence="1" id="KW-0540">Nuclease</keyword>
<organism evidence="3 4">
    <name type="scientific">Caenorhabditis nigoni</name>
    <dbReference type="NCBI Taxonomy" id="1611254"/>
    <lineage>
        <taxon>Eukaryota</taxon>
        <taxon>Metazoa</taxon>
        <taxon>Ecdysozoa</taxon>
        <taxon>Nematoda</taxon>
        <taxon>Chromadorea</taxon>
        <taxon>Rhabditida</taxon>
        <taxon>Rhabditina</taxon>
        <taxon>Rhabditomorpha</taxon>
        <taxon>Rhabditoidea</taxon>
        <taxon>Rhabditidae</taxon>
        <taxon>Peloderinae</taxon>
        <taxon>Caenorhabditis</taxon>
    </lineage>
</organism>
<dbReference type="OrthoDB" id="6159600at2759"/>
<dbReference type="InterPro" id="IPR022894">
    <property type="entry name" value="Oligoribonuclease"/>
</dbReference>
<keyword evidence="4" id="KW-1185">Reference proteome</keyword>
<accession>A0A2G5UPH7</accession>
<dbReference type="AlphaFoldDB" id="A0A2G5UPH7"/>